<dbReference type="SUPFAM" id="SSF54980">
    <property type="entry name" value="EF-G C-terminal domain-like"/>
    <property type="match status" value="1"/>
</dbReference>
<feature type="domain" description="Elongation factor EFG" evidence="4">
    <location>
        <begin position="38"/>
        <end position="128"/>
    </location>
</feature>
<keyword evidence="6" id="KW-1185">Reference proteome</keyword>
<accession>A0A498RZD0</accession>
<dbReference type="GO" id="GO:0005525">
    <property type="term" value="F:GTP binding"/>
    <property type="evidence" value="ECO:0007669"/>
    <property type="project" value="UniProtKB-KW"/>
</dbReference>
<dbReference type="OrthoDB" id="5855452at2759"/>
<dbReference type="AlphaFoldDB" id="A0A498RZD0"/>
<dbReference type="InterPro" id="IPR035647">
    <property type="entry name" value="EFG_III/V"/>
</dbReference>
<dbReference type="PANTHER" id="PTHR43261:SF1">
    <property type="entry name" value="RIBOSOME-RELEASING FACTOR 2, MITOCHONDRIAL"/>
    <property type="match status" value="1"/>
</dbReference>
<name>A0A498RZD0_ACAVI</name>
<evidence type="ECO:0000313" key="5">
    <source>
        <dbReference type="EMBL" id="VBB26250.1"/>
    </source>
</evidence>
<dbReference type="PANTHER" id="PTHR43261">
    <property type="entry name" value="TRANSLATION ELONGATION FACTOR G-RELATED"/>
    <property type="match status" value="1"/>
</dbReference>
<proteinExistence type="predicted"/>
<sequence>IDVILTDFIASGKRLNSAVISAAASKCVTEALQRTGTYLLEPIMNAEIVTTDKKHADMILKEIYKRRGIVPESGMECIGDTYVVRCIMPLAELQGFSKNIRIITSGHASIHLEVGGYQDISEQKQKKIANLTRVQHH</sequence>
<dbReference type="EMBL" id="UPTC01000084">
    <property type="protein sequence ID" value="VBB26250.1"/>
    <property type="molecule type" value="Genomic_DNA"/>
</dbReference>
<dbReference type="Gene3D" id="3.30.230.10">
    <property type="match status" value="1"/>
</dbReference>
<dbReference type="InterPro" id="IPR035649">
    <property type="entry name" value="EFG_V"/>
</dbReference>
<protein>
    <recommendedName>
        <fullName evidence="4">Elongation factor EFG domain-containing protein</fullName>
    </recommendedName>
</protein>
<evidence type="ECO:0000313" key="6">
    <source>
        <dbReference type="Proteomes" id="UP000276991"/>
    </source>
</evidence>
<dbReference type="GO" id="GO:0005739">
    <property type="term" value="C:mitochondrion"/>
    <property type="evidence" value="ECO:0007669"/>
    <property type="project" value="TreeGrafter"/>
</dbReference>
<organism evidence="5 6">
    <name type="scientific">Acanthocheilonema viteae</name>
    <name type="common">Filarial nematode worm</name>
    <name type="synonym">Dipetalonema viteae</name>
    <dbReference type="NCBI Taxonomy" id="6277"/>
    <lineage>
        <taxon>Eukaryota</taxon>
        <taxon>Metazoa</taxon>
        <taxon>Ecdysozoa</taxon>
        <taxon>Nematoda</taxon>
        <taxon>Chromadorea</taxon>
        <taxon>Rhabditida</taxon>
        <taxon>Spirurina</taxon>
        <taxon>Spiruromorpha</taxon>
        <taxon>Filarioidea</taxon>
        <taxon>Onchocercidae</taxon>
        <taxon>Acanthocheilonema</taxon>
    </lineage>
</organism>
<keyword evidence="2" id="KW-0648">Protein biosynthesis</keyword>
<dbReference type="SMART" id="SM00838">
    <property type="entry name" value="EFG_C"/>
    <property type="match status" value="1"/>
</dbReference>
<dbReference type="GO" id="GO:0032543">
    <property type="term" value="P:mitochondrial translation"/>
    <property type="evidence" value="ECO:0007669"/>
    <property type="project" value="TreeGrafter"/>
</dbReference>
<evidence type="ECO:0000256" key="1">
    <source>
        <dbReference type="ARBA" id="ARBA00022741"/>
    </source>
</evidence>
<dbReference type="InterPro" id="IPR000640">
    <property type="entry name" value="EFG_V-like"/>
</dbReference>
<feature type="non-terminal residue" evidence="5">
    <location>
        <position position="1"/>
    </location>
</feature>
<dbReference type="Proteomes" id="UP000276991">
    <property type="component" value="Unassembled WGS sequence"/>
</dbReference>
<dbReference type="InterPro" id="IPR014721">
    <property type="entry name" value="Ribsml_uS5_D2-typ_fold_subgr"/>
</dbReference>
<dbReference type="Gene3D" id="3.30.70.240">
    <property type="match status" value="1"/>
</dbReference>
<keyword evidence="3" id="KW-0342">GTP-binding</keyword>
<evidence type="ECO:0000256" key="2">
    <source>
        <dbReference type="ARBA" id="ARBA00022917"/>
    </source>
</evidence>
<dbReference type="CDD" id="cd03713">
    <property type="entry name" value="EFG_mtEFG_C"/>
    <property type="match status" value="1"/>
</dbReference>
<gene>
    <name evidence="5" type="ORF">NAV_LOCUS1080</name>
</gene>
<keyword evidence="1" id="KW-0547">Nucleotide-binding</keyword>
<dbReference type="STRING" id="6277.A0A498RZD0"/>
<reference evidence="5 6" key="1">
    <citation type="submission" date="2018-08" db="EMBL/GenBank/DDBJ databases">
        <authorList>
            <person name="Laetsch R D."/>
            <person name="Stevens L."/>
            <person name="Kumar S."/>
            <person name="Blaxter L. M."/>
        </authorList>
    </citation>
    <scope>NUCLEOTIDE SEQUENCE [LARGE SCALE GENOMIC DNA]</scope>
</reference>
<dbReference type="GO" id="GO:0032790">
    <property type="term" value="P:ribosome disassembly"/>
    <property type="evidence" value="ECO:0007669"/>
    <property type="project" value="TreeGrafter"/>
</dbReference>
<evidence type="ECO:0000259" key="4">
    <source>
        <dbReference type="SMART" id="SM00838"/>
    </source>
</evidence>
<dbReference type="GO" id="GO:0003924">
    <property type="term" value="F:GTPase activity"/>
    <property type="evidence" value="ECO:0007669"/>
    <property type="project" value="TreeGrafter"/>
</dbReference>
<dbReference type="Pfam" id="PF00679">
    <property type="entry name" value="EFG_C"/>
    <property type="match status" value="1"/>
</dbReference>
<evidence type="ECO:0000256" key="3">
    <source>
        <dbReference type="ARBA" id="ARBA00023134"/>
    </source>
</evidence>